<dbReference type="STRING" id="1163408.UU9_06139"/>
<feature type="transmembrane region" description="Helical" evidence="1">
    <location>
        <begin position="445"/>
        <end position="466"/>
    </location>
</feature>
<dbReference type="Proteomes" id="UP000004210">
    <property type="component" value="Unassembled WGS sequence"/>
</dbReference>
<sequence>MSTTRKLWLGLAALLISSFAVLLWVGDVVHQEAPPLPTAVVTSEGQTLYTRADLQEGRQVWQSIGGQQLGSIWGHGALLAPDWSADWLHREAMAMLELLARDEGAASFASLDAEHQAALKARIQPELRHNTYDAATDTITVSPLRAQAMAIVGAHYMSLFSNDPATAKLRENYAMRDNTIAEMEHRRMVTAFFWWTSWAAAAERPGSTISYTQNWPFDPVVGNVATPTGFMWSIFSVLFMIMGIGLLAWHHARHVSDEPLPAIPVRDPLADLKPTPSMKATAKYFWTVLALFLAQILLGATTAHYQVEGQEAYGFALANYLPYSLTRTWHTELAVLWIATAWLATGLYIAPMISGYEPKFQRFGVNFLWVCLLVIVVGSFAGQWLAVMDKLGLEHNFWFGHQGWEYTDIGRFWQIFLFIGLMLWVFLVGRALWPVMRSKTATSSIVGLLFLSTVAIGLLYGAGLMWGEHTHIAMVEYWRWWVVHLWVEGFFEVFATAVISYLFLKLGLIRPHTATVGVLFATIVFMAGGVLGTLHHLYFTGTTTAVIALGASFSVLEVVPLALIGLEAYDTWKKQHVAPWMARYRWPIMFFVAVSFWNLVGAGMFGFLVNTPLALYYMQGLNLTATHGHTALFGVYGMLGLGLMLFCLRGIKPEAPWREGWLRGSFWCLNIGLSLMAVLTLLPLGILQLKAVLEHGYWFARSAEFMDRPLIHMLVWMRVPGDTLFAVGAVLISVFVASLWLLKDRRTPTEPLVRERPVLVAVERKELEEA</sequence>
<feature type="transmembrane region" description="Helical" evidence="1">
    <location>
        <begin position="723"/>
        <end position="742"/>
    </location>
</feature>
<dbReference type="Gene3D" id="1.20.210.10">
    <property type="entry name" value="Cytochrome c oxidase-like, subunit I domain"/>
    <property type="match status" value="1"/>
</dbReference>
<feature type="transmembrane region" description="Helical" evidence="1">
    <location>
        <begin position="284"/>
        <end position="305"/>
    </location>
</feature>
<accession>I4VT21</accession>
<evidence type="ECO:0000313" key="4">
    <source>
        <dbReference type="Proteomes" id="UP000004210"/>
    </source>
</evidence>
<feature type="transmembrane region" description="Helical" evidence="1">
    <location>
        <begin position="586"/>
        <end position="609"/>
    </location>
</feature>
<dbReference type="InterPro" id="IPR000883">
    <property type="entry name" value="Cyt_C_Oxase_1"/>
</dbReference>
<comment type="caution">
    <text evidence="3">The sequence shown here is derived from an EMBL/GenBank/DDBJ whole genome shotgun (WGS) entry which is preliminary data.</text>
</comment>
<keyword evidence="1" id="KW-0812">Transmembrane</keyword>
<dbReference type="GO" id="GO:0004129">
    <property type="term" value="F:cytochrome-c oxidase activity"/>
    <property type="evidence" value="ECO:0007669"/>
    <property type="project" value="InterPro"/>
</dbReference>
<dbReference type="GO" id="GO:0009060">
    <property type="term" value="P:aerobic respiration"/>
    <property type="evidence" value="ECO:0007669"/>
    <property type="project" value="InterPro"/>
</dbReference>
<dbReference type="RefSeq" id="WP_007080868.1">
    <property type="nucleotide sequence ID" value="NZ_AJXU01000028.1"/>
</dbReference>
<dbReference type="GO" id="GO:0016020">
    <property type="term" value="C:membrane"/>
    <property type="evidence" value="ECO:0007669"/>
    <property type="project" value="InterPro"/>
</dbReference>
<dbReference type="SUPFAM" id="SSF81442">
    <property type="entry name" value="Cytochrome c oxidase subunit I-like"/>
    <property type="match status" value="1"/>
</dbReference>
<dbReference type="Pfam" id="PF00115">
    <property type="entry name" value="COX1"/>
    <property type="match status" value="1"/>
</dbReference>
<feature type="transmembrane region" description="Helical" evidence="1">
    <location>
        <begin position="334"/>
        <end position="353"/>
    </location>
</feature>
<dbReference type="EMBL" id="AJXU01000028">
    <property type="protein sequence ID" value="EIL90362.1"/>
    <property type="molecule type" value="Genomic_DNA"/>
</dbReference>
<dbReference type="PANTHER" id="PTHR10422:SF38">
    <property type="entry name" value="CYTOCHROME B SUBUNIT OF NITRIC OXIDE REDUCTASE"/>
    <property type="match status" value="1"/>
</dbReference>
<dbReference type="eggNOG" id="COG3256">
    <property type="taxonomic scope" value="Bacteria"/>
</dbReference>
<evidence type="ECO:0000259" key="2">
    <source>
        <dbReference type="Pfam" id="PF22085"/>
    </source>
</evidence>
<dbReference type="Pfam" id="PF22085">
    <property type="entry name" value="NorB_cytochrome_c-like"/>
    <property type="match status" value="1"/>
</dbReference>
<dbReference type="PATRIC" id="fig|1163408.3.peg.1251"/>
<dbReference type="InterPro" id="IPR036927">
    <property type="entry name" value="Cyt_c_oxase-like_su1_sf"/>
</dbReference>
<dbReference type="AlphaFoldDB" id="I4VT21"/>
<keyword evidence="1" id="KW-0472">Membrane</keyword>
<feature type="transmembrane region" description="Helical" evidence="1">
    <location>
        <begin position="478"/>
        <end position="504"/>
    </location>
</feature>
<name>I4VT21_9GAMM</name>
<dbReference type="PANTHER" id="PTHR10422">
    <property type="entry name" value="CYTOCHROME C OXIDASE SUBUNIT 1"/>
    <property type="match status" value="1"/>
</dbReference>
<dbReference type="OrthoDB" id="9767153at2"/>
<organism evidence="3 4">
    <name type="scientific">Rhodanobacter fulvus Jip2</name>
    <dbReference type="NCBI Taxonomy" id="1163408"/>
    <lineage>
        <taxon>Bacteria</taxon>
        <taxon>Pseudomonadati</taxon>
        <taxon>Pseudomonadota</taxon>
        <taxon>Gammaproteobacteria</taxon>
        <taxon>Lysobacterales</taxon>
        <taxon>Rhodanobacteraceae</taxon>
        <taxon>Rhodanobacter</taxon>
    </lineage>
</organism>
<keyword evidence="1" id="KW-1133">Transmembrane helix</keyword>
<feature type="transmembrane region" description="Helical" evidence="1">
    <location>
        <begin position="545"/>
        <end position="566"/>
    </location>
</feature>
<keyword evidence="4" id="KW-1185">Reference proteome</keyword>
<feature type="transmembrane region" description="Helical" evidence="1">
    <location>
        <begin position="229"/>
        <end position="249"/>
    </location>
</feature>
<dbReference type="GO" id="GO:0020037">
    <property type="term" value="F:heme binding"/>
    <property type="evidence" value="ECO:0007669"/>
    <property type="project" value="InterPro"/>
</dbReference>
<evidence type="ECO:0000256" key="1">
    <source>
        <dbReference type="SAM" id="Phobius"/>
    </source>
</evidence>
<gene>
    <name evidence="3" type="ORF">UU9_06139</name>
</gene>
<feature type="transmembrane region" description="Helical" evidence="1">
    <location>
        <begin position="365"/>
        <end position="386"/>
    </location>
</feature>
<proteinExistence type="predicted"/>
<feature type="transmembrane region" description="Helical" evidence="1">
    <location>
        <begin position="629"/>
        <end position="648"/>
    </location>
</feature>
<reference evidence="3 4" key="1">
    <citation type="journal article" date="2012" name="J. Bacteriol.">
        <title>Genome sequences for six rhodanobacter strains, isolated from soils and the terrestrial subsurface, with variable denitrification capabilities.</title>
        <authorList>
            <person name="Kostka J.E."/>
            <person name="Green S.J."/>
            <person name="Rishishwar L."/>
            <person name="Prakash O."/>
            <person name="Katz L.S."/>
            <person name="Marino-Ramirez L."/>
            <person name="Jordan I.K."/>
            <person name="Munk C."/>
            <person name="Ivanova N."/>
            <person name="Mikhailova N."/>
            <person name="Watson D.B."/>
            <person name="Brown S.D."/>
            <person name="Palumbo A.V."/>
            <person name="Brooks S.C."/>
        </authorList>
    </citation>
    <scope>NUCLEOTIDE SEQUENCE [LARGE SCALE GENOMIC DNA]</scope>
    <source>
        <strain evidence="4">Jip2T</strain>
    </source>
</reference>
<dbReference type="InterPro" id="IPR054309">
    <property type="entry name" value="NorB_cytochrome_c-like"/>
</dbReference>
<protein>
    <submittedName>
        <fullName evidence="3">Nitric-oxide reductase</fullName>
    </submittedName>
</protein>
<feature type="transmembrane region" description="Helical" evidence="1">
    <location>
        <begin position="660"/>
        <end position="686"/>
    </location>
</feature>
<evidence type="ECO:0000313" key="3">
    <source>
        <dbReference type="EMBL" id="EIL90362.1"/>
    </source>
</evidence>
<feature type="transmembrane region" description="Helical" evidence="1">
    <location>
        <begin position="412"/>
        <end position="433"/>
    </location>
</feature>
<feature type="transmembrane region" description="Helical" evidence="1">
    <location>
        <begin position="516"/>
        <end position="539"/>
    </location>
</feature>
<feature type="domain" description="Nitric oxide reductase subunit B cytochrome c-like" evidence="2">
    <location>
        <begin position="37"/>
        <end position="216"/>
    </location>
</feature>